<organism evidence="1 2">
    <name type="scientific">Naumannella cuiyingiana</name>
    <dbReference type="NCBI Taxonomy" id="1347891"/>
    <lineage>
        <taxon>Bacteria</taxon>
        <taxon>Bacillati</taxon>
        <taxon>Actinomycetota</taxon>
        <taxon>Actinomycetes</taxon>
        <taxon>Propionibacteriales</taxon>
        <taxon>Propionibacteriaceae</taxon>
        <taxon>Naumannella</taxon>
    </lineage>
</organism>
<dbReference type="Gene3D" id="3.20.20.80">
    <property type="entry name" value="Glycosidases"/>
    <property type="match status" value="2"/>
</dbReference>
<sequence>MIIETPPTDRTAPRLGVNYTPSRGWFHSWLDFDPAAAARDLDAISALGVDHLRVLPLWPILQPDRTMINTRAVADLLALTDLAAERDLDVSVEVLQGHLSSFDFLPAWVGSWHRRNVFTDPDVVAAQARLIDVLGRELAGRPNAFGLGLGNEFGQFAAARHPSAYPLDTAGAGAWLDALLGAAERVWPTGLHQANFDDDVWFADDHPFTPRLAASRGALTVVHAWVFGGVGRRYCADHPALAQFARYLVELARAWSPPGRGVWLQEVGAPRAAHDGRPLIADAEAFLTDTVGALADAPDLWGITWWASHDVSRDLADFPELEYGLGLIDAHNRPKPIGRALAEQAPRIRAARPAPAAGPVVELALAEDGSDRSLGGPESDAFDAWLTERLAGRAPRLRLSTH</sequence>
<evidence type="ECO:0000313" key="1">
    <source>
        <dbReference type="EMBL" id="NYI70401.1"/>
    </source>
</evidence>
<name>A0A7Z0IKD1_9ACTN</name>
<proteinExistence type="predicted"/>
<evidence type="ECO:0000313" key="2">
    <source>
        <dbReference type="Proteomes" id="UP000527616"/>
    </source>
</evidence>
<reference evidence="1 2" key="1">
    <citation type="submission" date="2020-07" db="EMBL/GenBank/DDBJ databases">
        <title>Sequencing the genomes of 1000 actinobacteria strains.</title>
        <authorList>
            <person name="Klenk H.-P."/>
        </authorList>
    </citation>
    <scope>NUCLEOTIDE SEQUENCE [LARGE SCALE GENOMIC DNA]</scope>
    <source>
        <strain evidence="1 2">DSM 103164</strain>
    </source>
</reference>
<evidence type="ECO:0008006" key="3">
    <source>
        <dbReference type="Google" id="ProtNLM"/>
    </source>
</evidence>
<keyword evidence="2" id="KW-1185">Reference proteome</keyword>
<accession>A0A7Z0IKD1</accession>
<dbReference type="SUPFAM" id="SSF51445">
    <property type="entry name" value="(Trans)glycosidases"/>
    <property type="match status" value="1"/>
</dbReference>
<dbReference type="RefSeq" id="WP_179444363.1">
    <property type="nucleotide sequence ID" value="NZ_JACBZS010000001.1"/>
</dbReference>
<dbReference type="Proteomes" id="UP000527616">
    <property type="component" value="Unassembled WGS sequence"/>
</dbReference>
<gene>
    <name evidence="1" type="ORF">GGQ54_000961</name>
</gene>
<comment type="caution">
    <text evidence="1">The sequence shown here is derived from an EMBL/GenBank/DDBJ whole genome shotgun (WGS) entry which is preliminary data.</text>
</comment>
<dbReference type="InterPro" id="IPR017853">
    <property type="entry name" value="GH"/>
</dbReference>
<dbReference type="EMBL" id="JACBZS010000001">
    <property type="protein sequence ID" value="NYI70401.1"/>
    <property type="molecule type" value="Genomic_DNA"/>
</dbReference>
<dbReference type="AlphaFoldDB" id="A0A7Z0IKD1"/>
<protein>
    <recommendedName>
        <fullName evidence="3">Glycosyl hydrolase</fullName>
    </recommendedName>
</protein>